<dbReference type="SUPFAM" id="SSF50249">
    <property type="entry name" value="Nucleic acid-binding proteins"/>
    <property type="match status" value="1"/>
</dbReference>
<gene>
    <name evidence="21" type="ORF">PYX00_000538</name>
</gene>
<sequence length="578" mass="66643">MMCWNSETKNFVTKGMNTDVKNLKENSQYKPCFVVFDILYLNGSVITNQPLNYRLDLLAELITPEEGVVVFPNRKRISNKEEVWDSLNEAIENREEGIVMKDFLSVYKPNVRKNGGWYKLKPEYTDGLMDALDVLIIGGYYGSGRHKGNISHFLLGVAVDGDPEKFYSVARVGSGYSMDELSELQMKLKPHWNKVNLKEMPVCMEWTKEKPDLWIEPSKSFILQVKASEIMPSDSFKTGYTLRFPRVEQVRYDKSWTECLTLSEFERKRNVASGKLVKRGFESSGTDESVSPKKSPRTNISLPEHYRAADLTRIKCRSDLLRGKEICVLSGFKEFSKSDLEKKIAEFGGTLVQNPGTNTFCALAEEESNVRIINIVKCDAHDVVRTSWFLSQLKPSVRSIPEFTPEVLLGKSKKTSEKFEAIYDEYGDKFTEPADRKSLEHPFYVIETKVERERLTAEDMYDLDVELFSGVSPYGVFRCCTAYFDRFPIIGDAASGCLFDLEVPQIDFRFHGGVCDESIRENTTHVIVSKKDLRRVPEFHRINRERLKKFHITTDEWIASSLRERSRMREEEFRPDVR</sequence>
<dbReference type="InterPro" id="IPR012340">
    <property type="entry name" value="NA-bd_OB-fold"/>
</dbReference>
<comment type="subcellular location">
    <subcellularLocation>
        <location evidence="2">Nucleus</location>
    </subcellularLocation>
</comment>
<dbReference type="EC" id="6.5.1.1" evidence="4"/>
<feature type="domain" description="BRCT" evidence="20">
    <location>
        <begin position="511"/>
        <end position="575"/>
    </location>
</feature>
<dbReference type="PANTHER" id="PTHR45997:SF1">
    <property type="entry name" value="DNA LIGASE 4"/>
    <property type="match status" value="1"/>
</dbReference>
<evidence type="ECO:0000256" key="2">
    <source>
        <dbReference type="ARBA" id="ARBA00004123"/>
    </source>
</evidence>
<comment type="similarity">
    <text evidence="3">Belongs to the ATP-dependent DNA ligase family.</text>
</comment>
<evidence type="ECO:0000256" key="15">
    <source>
        <dbReference type="ARBA" id="ARBA00023242"/>
    </source>
</evidence>
<evidence type="ECO:0000259" key="20">
    <source>
        <dbReference type="PROSITE" id="PS50172"/>
    </source>
</evidence>
<feature type="domain" description="ATP-dependent DNA ligase family profile" evidence="19">
    <location>
        <begin position="24"/>
        <end position="159"/>
    </location>
</feature>
<evidence type="ECO:0000256" key="11">
    <source>
        <dbReference type="ARBA" id="ARBA00022840"/>
    </source>
</evidence>
<dbReference type="PROSITE" id="PS50172">
    <property type="entry name" value="BRCT"/>
    <property type="match status" value="2"/>
</dbReference>
<comment type="caution">
    <text evidence="21">The sequence shown here is derived from an EMBL/GenBank/DDBJ whole genome shotgun (WGS) entry which is preliminary data.</text>
</comment>
<evidence type="ECO:0000256" key="6">
    <source>
        <dbReference type="ARBA" id="ARBA00022598"/>
    </source>
</evidence>
<dbReference type="GO" id="GO:0006310">
    <property type="term" value="P:DNA recombination"/>
    <property type="evidence" value="ECO:0007669"/>
    <property type="project" value="UniProtKB-KW"/>
</dbReference>
<dbReference type="GO" id="GO:0032807">
    <property type="term" value="C:DNA ligase IV complex"/>
    <property type="evidence" value="ECO:0007669"/>
    <property type="project" value="TreeGrafter"/>
</dbReference>
<dbReference type="Pfam" id="PF04679">
    <property type="entry name" value="DNA_ligase_A_C"/>
    <property type="match status" value="1"/>
</dbReference>
<evidence type="ECO:0000256" key="12">
    <source>
        <dbReference type="ARBA" id="ARBA00022842"/>
    </source>
</evidence>
<dbReference type="Pfam" id="PF01068">
    <property type="entry name" value="DNA_ligase_A_M"/>
    <property type="match status" value="1"/>
</dbReference>
<evidence type="ECO:0000256" key="8">
    <source>
        <dbReference type="ARBA" id="ARBA00022737"/>
    </source>
</evidence>
<dbReference type="PANTHER" id="PTHR45997">
    <property type="entry name" value="DNA LIGASE 4"/>
    <property type="match status" value="1"/>
</dbReference>
<dbReference type="InterPro" id="IPR001357">
    <property type="entry name" value="BRCT_dom"/>
</dbReference>
<evidence type="ECO:0000256" key="14">
    <source>
        <dbReference type="ARBA" id="ARBA00023204"/>
    </source>
</evidence>
<dbReference type="Gene3D" id="3.30.470.30">
    <property type="entry name" value="DNA ligase/mRNA capping enzyme"/>
    <property type="match status" value="1"/>
</dbReference>
<evidence type="ECO:0000256" key="13">
    <source>
        <dbReference type="ARBA" id="ARBA00023172"/>
    </source>
</evidence>
<dbReference type="PROSITE" id="PS00333">
    <property type="entry name" value="DNA_LIGASE_A2"/>
    <property type="match status" value="1"/>
</dbReference>
<dbReference type="GO" id="GO:0005524">
    <property type="term" value="F:ATP binding"/>
    <property type="evidence" value="ECO:0007669"/>
    <property type="project" value="UniProtKB-KW"/>
</dbReference>
<evidence type="ECO:0000256" key="4">
    <source>
        <dbReference type="ARBA" id="ARBA00012727"/>
    </source>
</evidence>
<dbReference type="PROSITE" id="PS50160">
    <property type="entry name" value="DNA_LIGASE_A3"/>
    <property type="match status" value="1"/>
</dbReference>
<evidence type="ECO:0000256" key="1">
    <source>
        <dbReference type="ARBA" id="ARBA00001946"/>
    </source>
</evidence>
<dbReference type="CDD" id="cd07903">
    <property type="entry name" value="Adenylation_DNA_ligase_IV"/>
    <property type="match status" value="1"/>
</dbReference>
<dbReference type="EMBL" id="JARGDH010000001">
    <property type="protein sequence ID" value="KAL0278848.1"/>
    <property type="molecule type" value="Genomic_DNA"/>
</dbReference>
<feature type="domain" description="BRCT" evidence="20">
    <location>
        <begin position="316"/>
        <end position="394"/>
    </location>
</feature>
<keyword evidence="15" id="KW-0539">Nucleus</keyword>
<comment type="cofactor">
    <cofactor evidence="1">
        <name>Mg(2+)</name>
        <dbReference type="ChEBI" id="CHEBI:18420"/>
    </cofactor>
</comment>
<dbReference type="FunFam" id="2.40.50.140:FF:000150">
    <property type="entry name" value="DNA ligase"/>
    <property type="match status" value="1"/>
</dbReference>
<keyword evidence="8" id="KW-0677">Repeat</keyword>
<dbReference type="Pfam" id="PF00533">
    <property type="entry name" value="BRCT"/>
    <property type="match status" value="1"/>
</dbReference>
<dbReference type="InterPro" id="IPR029710">
    <property type="entry name" value="LIG4"/>
</dbReference>
<dbReference type="InterPro" id="IPR012309">
    <property type="entry name" value="DNA_ligase_ATP-dep_C"/>
</dbReference>
<dbReference type="InterPro" id="IPR036420">
    <property type="entry name" value="BRCT_dom_sf"/>
</dbReference>
<evidence type="ECO:0000259" key="19">
    <source>
        <dbReference type="PROSITE" id="PS50160"/>
    </source>
</evidence>
<keyword evidence="11" id="KW-0067">ATP-binding</keyword>
<evidence type="ECO:0000256" key="3">
    <source>
        <dbReference type="ARBA" id="ARBA00007572"/>
    </source>
</evidence>
<dbReference type="GO" id="GO:0046872">
    <property type="term" value="F:metal ion binding"/>
    <property type="evidence" value="ECO:0007669"/>
    <property type="project" value="UniProtKB-KW"/>
</dbReference>
<dbReference type="Gene3D" id="2.40.50.140">
    <property type="entry name" value="Nucleic acid-binding proteins"/>
    <property type="match status" value="1"/>
</dbReference>
<keyword evidence="14" id="KW-0234">DNA repair</keyword>
<dbReference type="GO" id="GO:0005958">
    <property type="term" value="C:DNA-dependent protein kinase-DNA ligase 4 complex"/>
    <property type="evidence" value="ECO:0007669"/>
    <property type="project" value="TreeGrafter"/>
</dbReference>
<evidence type="ECO:0000256" key="18">
    <source>
        <dbReference type="ARBA" id="ARBA00034003"/>
    </source>
</evidence>
<dbReference type="SUPFAM" id="SSF56091">
    <property type="entry name" value="DNA ligase/mRNA capping enzyme, catalytic domain"/>
    <property type="match status" value="1"/>
</dbReference>
<keyword evidence="10" id="KW-0227">DNA damage</keyword>
<dbReference type="SUPFAM" id="SSF52113">
    <property type="entry name" value="BRCT domain"/>
    <property type="match status" value="2"/>
</dbReference>
<evidence type="ECO:0000256" key="5">
    <source>
        <dbReference type="ARBA" id="ARBA00022073"/>
    </source>
</evidence>
<name>A0AAW2IAG5_9NEOP</name>
<dbReference type="GO" id="GO:0003910">
    <property type="term" value="F:DNA ligase (ATP) activity"/>
    <property type="evidence" value="ECO:0007669"/>
    <property type="project" value="UniProtKB-EC"/>
</dbReference>
<dbReference type="Gene3D" id="3.40.50.10190">
    <property type="entry name" value="BRCT domain"/>
    <property type="match status" value="2"/>
</dbReference>
<dbReference type="InterPro" id="IPR012310">
    <property type="entry name" value="DNA_ligase_ATP-dep_cent"/>
</dbReference>
<dbReference type="GO" id="GO:0006297">
    <property type="term" value="P:nucleotide-excision repair, DNA gap filling"/>
    <property type="evidence" value="ECO:0007669"/>
    <property type="project" value="TreeGrafter"/>
</dbReference>
<dbReference type="CDD" id="cd07968">
    <property type="entry name" value="OBF_DNA_ligase_IV"/>
    <property type="match status" value="1"/>
</dbReference>
<reference evidence="21" key="1">
    <citation type="journal article" date="2024" name="Gigascience">
        <title>Chromosome-level genome of the poultry shaft louse Menopon gallinae provides insight into the host-switching and adaptive evolution of parasitic lice.</title>
        <authorList>
            <person name="Xu Y."/>
            <person name="Ma L."/>
            <person name="Liu S."/>
            <person name="Liang Y."/>
            <person name="Liu Q."/>
            <person name="He Z."/>
            <person name="Tian L."/>
            <person name="Duan Y."/>
            <person name="Cai W."/>
            <person name="Li H."/>
            <person name="Song F."/>
        </authorList>
    </citation>
    <scope>NUCLEOTIDE SEQUENCE</scope>
    <source>
        <strain evidence="21">Cailab_2023a</strain>
    </source>
</reference>
<organism evidence="21">
    <name type="scientific">Menopon gallinae</name>
    <name type="common">poultry shaft louse</name>
    <dbReference type="NCBI Taxonomy" id="328185"/>
    <lineage>
        <taxon>Eukaryota</taxon>
        <taxon>Metazoa</taxon>
        <taxon>Ecdysozoa</taxon>
        <taxon>Arthropoda</taxon>
        <taxon>Hexapoda</taxon>
        <taxon>Insecta</taxon>
        <taxon>Pterygota</taxon>
        <taxon>Neoptera</taxon>
        <taxon>Paraneoptera</taxon>
        <taxon>Psocodea</taxon>
        <taxon>Troctomorpha</taxon>
        <taxon>Phthiraptera</taxon>
        <taxon>Amblycera</taxon>
        <taxon>Menoponidae</taxon>
        <taxon>Menopon</taxon>
    </lineage>
</organism>
<dbReference type="InterPro" id="IPR016059">
    <property type="entry name" value="DNA_ligase_ATP-dep_CS"/>
</dbReference>
<dbReference type="InterPro" id="IPR044125">
    <property type="entry name" value="Adenylation_DNA_ligase_IV"/>
</dbReference>
<evidence type="ECO:0000256" key="10">
    <source>
        <dbReference type="ARBA" id="ARBA00022763"/>
    </source>
</evidence>
<dbReference type="GO" id="GO:0006303">
    <property type="term" value="P:double-strand break repair via nonhomologous end joining"/>
    <property type="evidence" value="ECO:0007669"/>
    <property type="project" value="TreeGrafter"/>
</dbReference>
<proteinExistence type="inferred from homology"/>
<evidence type="ECO:0000256" key="16">
    <source>
        <dbReference type="ARBA" id="ARBA00030676"/>
    </source>
</evidence>
<evidence type="ECO:0000256" key="7">
    <source>
        <dbReference type="ARBA" id="ARBA00022723"/>
    </source>
</evidence>
<protein>
    <recommendedName>
        <fullName evidence="5">DNA ligase 4</fullName>
        <ecNumber evidence="4">6.5.1.1</ecNumber>
    </recommendedName>
    <alternativeName>
        <fullName evidence="17">DNA ligase IV</fullName>
    </alternativeName>
    <alternativeName>
        <fullName evidence="16">Polydeoxyribonucleotide synthase [ATP] 4</fullName>
    </alternativeName>
</protein>
<keyword evidence="12" id="KW-0460">Magnesium</keyword>
<keyword evidence="6" id="KW-0436">Ligase</keyword>
<keyword evidence="7" id="KW-0479">Metal-binding</keyword>
<evidence type="ECO:0000256" key="17">
    <source>
        <dbReference type="ARBA" id="ARBA00031942"/>
    </source>
</evidence>
<evidence type="ECO:0000256" key="9">
    <source>
        <dbReference type="ARBA" id="ARBA00022741"/>
    </source>
</evidence>
<evidence type="ECO:0000313" key="21">
    <source>
        <dbReference type="EMBL" id="KAL0278848.1"/>
    </source>
</evidence>
<keyword evidence="13" id="KW-0233">DNA recombination</keyword>
<dbReference type="AlphaFoldDB" id="A0AAW2IAG5"/>
<dbReference type="GO" id="GO:0003677">
    <property type="term" value="F:DNA binding"/>
    <property type="evidence" value="ECO:0007669"/>
    <property type="project" value="InterPro"/>
</dbReference>
<comment type="catalytic activity">
    <reaction evidence="18">
        <text>ATP + (deoxyribonucleotide)n-3'-hydroxyl + 5'-phospho-(deoxyribonucleotide)m = (deoxyribonucleotide)n+m + AMP + diphosphate.</text>
        <dbReference type="EC" id="6.5.1.1"/>
    </reaction>
</comment>
<accession>A0AAW2IAG5</accession>
<keyword evidence="9" id="KW-0547">Nucleotide-binding</keyword>